<feature type="transmembrane region" description="Helical" evidence="6">
    <location>
        <begin position="212"/>
        <end position="231"/>
    </location>
</feature>
<comment type="subcellular location">
    <subcellularLocation>
        <location evidence="1">Cell membrane</location>
        <topology evidence="1">Multi-pass membrane protein</topology>
    </subcellularLocation>
</comment>
<dbReference type="AlphaFoldDB" id="A0A2V1HVZ7"/>
<dbReference type="GO" id="GO:0005886">
    <property type="term" value="C:plasma membrane"/>
    <property type="evidence" value="ECO:0007669"/>
    <property type="project" value="UniProtKB-SubCell"/>
</dbReference>
<feature type="transmembrane region" description="Helical" evidence="6">
    <location>
        <begin position="70"/>
        <end position="88"/>
    </location>
</feature>
<protein>
    <submittedName>
        <fullName evidence="7">ABC transporter permease</fullName>
    </submittedName>
</protein>
<dbReference type="CDD" id="cd06579">
    <property type="entry name" value="TM_PBP1_transp_AraH_like"/>
    <property type="match status" value="1"/>
</dbReference>
<feature type="transmembrane region" description="Helical" evidence="6">
    <location>
        <begin position="120"/>
        <end position="140"/>
    </location>
</feature>
<dbReference type="OrthoDB" id="5193167at2"/>
<reference evidence="7 8" key="1">
    <citation type="submission" date="2018-05" db="EMBL/GenBank/DDBJ databases">
        <title>Amnibacterium sp. M8JJ-5, whole genome shotgun sequence.</title>
        <authorList>
            <person name="Tuo L."/>
        </authorList>
    </citation>
    <scope>NUCLEOTIDE SEQUENCE [LARGE SCALE GENOMIC DNA]</scope>
    <source>
        <strain evidence="7 8">M8JJ-5</strain>
    </source>
</reference>
<dbReference type="Proteomes" id="UP000244893">
    <property type="component" value="Unassembled WGS sequence"/>
</dbReference>
<name>A0A2V1HVZ7_9MICO</name>
<organism evidence="7 8">
    <name type="scientific">Amnibacterium flavum</name>
    <dbReference type="NCBI Taxonomy" id="2173173"/>
    <lineage>
        <taxon>Bacteria</taxon>
        <taxon>Bacillati</taxon>
        <taxon>Actinomycetota</taxon>
        <taxon>Actinomycetes</taxon>
        <taxon>Micrococcales</taxon>
        <taxon>Microbacteriaceae</taxon>
        <taxon>Amnibacterium</taxon>
    </lineage>
</organism>
<feature type="transmembrane region" description="Helical" evidence="6">
    <location>
        <begin position="44"/>
        <end position="63"/>
    </location>
</feature>
<dbReference type="RefSeq" id="WP_116757098.1">
    <property type="nucleotide sequence ID" value="NZ_JBHUEX010000001.1"/>
</dbReference>
<keyword evidence="8" id="KW-1185">Reference proteome</keyword>
<dbReference type="GO" id="GO:0022857">
    <property type="term" value="F:transmembrane transporter activity"/>
    <property type="evidence" value="ECO:0007669"/>
    <property type="project" value="InterPro"/>
</dbReference>
<evidence type="ECO:0000256" key="1">
    <source>
        <dbReference type="ARBA" id="ARBA00004651"/>
    </source>
</evidence>
<keyword evidence="3 6" id="KW-0812">Transmembrane</keyword>
<gene>
    <name evidence="7" type="ORF">DDQ50_12885</name>
</gene>
<feature type="transmembrane region" description="Helical" evidence="6">
    <location>
        <begin position="94"/>
        <end position="113"/>
    </location>
</feature>
<dbReference type="EMBL" id="QEOP01000002">
    <property type="protein sequence ID" value="PVZ94587.1"/>
    <property type="molecule type" value="Genomic_DNA"/>
</dbReference>
<dbReference type="Pfam" id="PF02653">
    <property type="entry name" value="BPD_transp_2"/>
    <property type="match status" value="1"/>
</dbReference>
<evidence type="ECO:0000256" key="2">
    <source>
        <dbReference type="ARBA" id="ARBA00022475"/>
    </source>
</evidence>
<dbReference type="PANTHER" id="PTHR32196">
    <property type="entry name" value="ABC TRANSPORTER PERMEASE PROTEIN YPHD-RELATED-RELATED"/>
    <property type="match status" value="1"/>
</dbReference>
<keyword evidence="4 6" id="KW-1133">Transmembrane helix</keyword>
<evidence type="ECO:0000256" key="5">
    <source>
        <dbReference type="ARBA" id="ARBA00023136"/>
    </source>
</evidence>
<keyword evidence="5 6" id="KW-0472">Membrane</keyword>
<evidence type="ECO:0000256" key="4">
    <source>
        <dbReference type="ARBA" id="ARBA00022989"/>
    </source>
</evidence>
<dbReference type="PANTHER" id="PTHR32196:SF72">
    <property type="entry name" value="RIBOSE IMPORT PERMEASE PROTEIN RBSC"/>
    <property type="match status" value="1"/>
</dbReference>
<dbReference type="InterPro" id="IPR001851">
    <property type="entry name" value="ABC_transp_permease"/>
</dbReference>
<accession>A0A2V1HVZ7</accession>
<keyword evidence="2" id="KW-1003">Cell membrane</keyword>
<feature type="transmembrane region" description="Helical" evidence="6">
    <location>
        <begin position="292"/>
        <end position="311"/>
    </location>
</feature>
<sequence>MKMHPGRRLLYFVAENPLLLLLIVLVVVVQLLTGAVLNPGNLRGVGLDAAIIAIVAAPMAMLFIAGYIDFSVGSVLALSGVVAGSIMAGGGDPAAAIIAAIVVGMVVGLANAIFTTVFGLSAFVTTLGSLLAVRGVAQLLAPLPVSGFGDAFGYLGVGTLATVPLAIWIAVIVLILSSLFLSRTPAGRHVYAIGVSREAAYLSGIKVKAIPFALYLFSGAMAGLAGAITVARLNSAPAGQLGQGFELTVITAVLLGGVALTGGSGSIFGVLIGVLFLGLLNNALVLLNVPSFWQDVASGLALIAAIGLALVTGKLRQRLVVLEARTLLRSSDTTTAEKVSS</sequence>
<feature type="transmembrane region" description="Helical" evidence="6">
    <location>
        <begin position="152"/>
        <end position="181"/>
    </location>
</feature>
<evidence type="ECO:0000313" key="7">
    <source>
        <dbReference type="EMBL" id="PVZ94587.1"/>
    </source>
</evidence>
<comment type="caution">
    <text evidence="7">The sequence shown here is derived from an EMBL/GenBank/DDBJ whole genome shotgun (WGS) entry which is preliminary data.</text>
</comment>
<feature type="transmembrane region" description="Helical" evidence="6">
    <location>
        <begin position="243"/>
        <end position="260"/>
    </location>
</feature>
<evidence type="ECO:0000256" key="6">
    <source>
        <dbReference type="SAM" id="Phobius"/>
    </source>
</evidence>
<evidence type="ECO:0000313" key="8">
    <source>
        <dbReference type="Proteomes" id="UP000244893"/>
    </source>
</evidence>
<evidence type="ECO:0000256" key="3">
    <source>
        <dbReference type="ARBA" id="ARBA00022692"/>
    </source>
</evidence>
<feature type="transmembrane region" description="Helical" evidence="6">
    <location>
        <begin position="267"/>
        <end position="286"/>
    </location>
</feature>
<proteinExistence type="predicted"/>